<dbReference type="AlphaFoldDB" id="G8JUK0"/>
<protein>
    <submittedName>
        <fullName evidence="2">Uncharacterized protein</fullName>
    </submittedName>
</protein>
<proteinExistence type="predicted"/>
<dbReference type="InParanoid" id="G8JUK0"/>
<dbReference type="KEGG" id="erc:Ecym_6407"/>
<sequence length="363" mass="40443">MWLRRLFRSINERSTGSSLLGDFSVIDKESQFGSPADLSGDSARTEANAKGNEGPDGENVCSSKDSDFALSSGQTLTGMCGVPRFESERRLIMAHGMLSSKVYVFGSASSYKVYQSKRRSIRRIIKAMGFQDVNMEFGAGIPLLRADFMHRDVHSHRTCLEHVIIYKYILVQNGNSPPFDDSSKATLLYENALGIRLYEVKYCSVFVSYSSAGTLEEIFVIHRPKDGPLLCKMIGVAGSNQRNVMIDGVRAVWVNRKGKVRCLLLVPSGKMPSLEPNRDMTPVDWHQDSIQPSIWAEYSDTDLSSKYDVLGELRVGEVVEESPTGLLEIPQATEIIAYMCLCLHFAKYGRRPETPARPIVCTC</sequence>
<accession>G8JUK0</accession>
<name>G8JUK0_ERECY</name>
<dbReference type="Proteomes" id="UP000006790">
    <property type="component" value="Chromosome 6"/>
</dbReference>
<gene>
    <name evidence="2" type="ordered locus">Ecym_6407</name>
</gene>
<organism evidence="2 3">
    <name type="scientific">Eremothecium cymbalariae (strain CBS 270.75 / DBVPG 7215 / KCTC 17166 / NRRL Y-17582)</name>
    <name type="common">Yeast</name>
    <dbReference type="NCBI Taxonomy" id="931890"/>
    <lineage>
        <taxon>Eukaryota</taxon>
        <taxon>Fungi</taxon>
        <taxon>Dikarya</taxon>
        <taxon>Ascomycota</taxon>
        <taxon>Saccharomycotina</taxon>
        <taxon>Saccharomycetes</taxon>
        <taxon>Saccharomycetales</taxon>
        <taxon>Saccharomycetaceae</taxon>
        <taxon>Eremothecium</taxon>
    </lineage>
</organism>
<dbReference type="EMBL" id="CP002502">
    <property type="protein sequence ID" value="AET40780.1"/>
    <property type="molecule type" value="Genomic_DNA"/>
</dbReference>
<dbReference type="GeneID" id="11469196"/>
<keyword evidence="3" id="KW-1185">Reference proteome</keyword>
<evidence type="ECO:0000313" key="2">
    <source>
        <dbReference type="EMBL" id="AET40780.1"/>
    </source>
</evidence>
<reference evidence="3" key="1">
    <citation type="journal article" date="2012" name="G3 (Bethesda)">
        <title>Pichia sorbitophila, an interspecies yeast hybrid reveals early steps of genome resolution following polyploidization.</title>
        <authorList>
            <person name="Leh Louis V."/>
            <person name="Despons L."/>
            <person name="Friedrich A."/>
            <person name="Martin T."/>
            <person name="Durrens P."/>
            <person name="Casaregola S."/>
            <person name="Neuveglise C."/>
            <person name="Fairhead C."/>
            <person name="Marck C."/>
            <person name="Cruz J.A."/>
            <person name="Straub M.L."/>
            <person name="Kugler V."/>
            <person name="Sacerdot C."/>
            <person name="Uzunov Z."/>
            <person name="Thierry A."/>
            <person name="Weiss S."/>
            <person name="Bleykasten C."/>
            <person name="De Montigny J."/>
            <person name="Jacques N."/>
            <person name="Jung P."/>
            <person name="Lemaire M."/>
            <person name="Mallet S."/>
            <person name="Morel G."/>
            <person name="Richard G.F."/>
            <person name="Sarkar A."/>
            <person name="Savel G."/>
            <person name="Schacherer J."/>
            <person name="Seret M.L."/>
            <person name="Talla E."/>
            <person name="Samson G."/>
            <person name="Jubin C."/>
            <person name="Poulain J."/>
            <person name="Vacherie B."/>
            <person name="Barbe V."/>
            <person name="Pelletier E."/>
            <person name="Sherman D.J."/>
            <person name="Westhof E."/>
            <person name="Weissenbach J."/>
            <person name="Baret P.V."/>
            <person name="Wincker P."/>
            <person name="Gaillardin C."/>
            <person name="Dujon B."/>
            <person name="Souciet J.L."/>
        </authorList>
    </citation>
    <scope>NUCLEOTIDE SEQUENCE [LARGE SCALE GENOMIC DNA]</scope>
    <source>
        <strain evidence="3">CBS 270.75 / DBVPG 7215 / KCTC 17166 / NRRL Y-17582</strain>
    </source>
</reference>
<dbReference type="RefSeq" id="XP_003647597.1">
    <property type="nucleotide sequence ID" value="XM_003647549.1"/>
</dbReference>
<evidence type="ECO:0000313" key="3">
    <source>
        <dbReference type="Proteomes" id="UP000006790"/>
    </source>
</evidence>
<feature type="region of interest" description="Disordered" evidence="1">
    <location>
        <begin position="32"/>
        <end position="61"/>
    </location>
</feature>
<evidence type="ECO:0000256" key="1">
    <source>
        <dbReference type="SAM" id="MobiDB-lite"/>
    </source>
</evidence>
<dbReference type="HOGENOM" id="CLU_762975_0_0_1"/>